<evidence type="ECO:0000313" key="7">
    <source>
        <dbReference type="EMBL" id="ADV64353.1"/>
    </source>
</evidence>
<comment type="similarity">
    <text evidence="1 5">Belongs to the pseudouridine synthase Pus10 family.</text>
</comment>
<dbReference type="Pfam" id="PF22023">
    <property type="entry name" value="Pus10_THUMP_arc"/>
    <property type="match status" value="1"/>
</dbReference>
<organism evidence="7 8">
    <name type="scientific">Desulfurococcus mucosus (strain ATCC 35584 / DSM 2162 / JCM 9187 / O7/1)</name>
    <dbReference type="NCBI Taxonomy" id="765177"/>
    <lineage>
        <taxon>Archaea</taxon>
        <taxon>Thermoproteota</taxon>
        <taxon>Thermoprotei</taxon>
        <taxon>Desulfurococcales</taxon>
        <taxon>Desulfurococcaceae</taxon>
        <taxon>Desulfurococcus</taxon>
    </lineage>
</organism>
<dbReference type="Pfam" id="PF21238">
    <property type="entry name" value="Pus10_C"/>
    <property type="match status" value="1"/>
</dbReference>
<dbReference type="EMBL" id="CP002363">
    <property type="protein sequence ID" value="ADV64353.1"/>
    <property type="molecule type" value="Genomic_DNA"/>
</dbReference>
<dbReference type="HOGENOM" id="CLU_028780_2_0_2"/>
<dbReference type="GO" id="GO:0031119">
    <property type="term" value="P:tRNA pseudouridine synthesis"/>
    <property type="evidence" value="ECO:0007669"/>
    <property type="project" value="UniProtKB-UniRule"/>
</dbReference>
<accession>E8RAE3</accession>
<comment type="function">
    <text evidence="5">Responsible for synthesis of pseudouridine from uracil-54 and uracil-55 in the psi GC loop of transfer RNAs.</text>
</comment>
<gene>
    <name evidence="5" type="primary">pus10</name>
    <name evidence="7" type="ordered locus">Desmu_0034</name>
</gene>
<evidence type="ECO:0000256" key="5">
    <source>
        <dbReference type="HAMAP-Rule" id="MF_01893"/>
    </source>
</evidence>
<dbReference type="InterPro" id="IPR005912">
    <property type="entry name" value="Pus10"/>
</dbReference>
<feature type="domain" description="THUMP" evidence="6">
    <location>
        <begin position="83"/>
        <end position="207"/>
    </location>
</feature>
<dbReference type="Proteomes" id="UP000001068">
    <property type="component" value="Chromosome"/>
</dbReference>
<dbReference type="InterPro" id="IPR004114">
    <property type="entry name" value="THUMP_dom"/>
</dbReference>
<dbReference type="NCBIfam" id="TIGR01213">
    <property type="entry name" value="pseudo_Pus10arc"/>
    <property type="match status" value="1"/>
</dbReference>
<evidence type="ECO:0000256" key="4">
    <source>
        <dbReference type="ARBA" id="ARBA00023235"/>
    </source>
</evidence>
<feature type="binding site" evidence="5">
    <location>
        <position position="404"/>
    </location>
    <ligand>
        <name>substrate</name>
    </ligand>
</feature>
<dbReference type="GO" id="GO:0160148">
    <property type="term" value="F:tRNA pseudouridine(55) synthase activity"/>
    <property type="evidence" value="ECO:0007669"/>
    <property type="project" value="UniProtKB-EC"/>
</dbReference>
<keyword evidence="2 5" id="KW-0819">tRNA processing</keyword>
<dbReference type="HAMAP" id="MF_01893">
    <property type="entry name" value="Pus10_arch"/>
    <property type="match status" value="1"/>
</dbReference>
<keyword evidence="8" id="KW-1185">Reference proteome</keyword>
<evidence type="ECO:0000256" key="1">
    <source>
        <dbReference type="ARBA" id="ARBA00009652"/>
    </source>
</evidence>
<dbReference type="Gene3D" id="3.30.70.2510">
    <property type="match status" value="1"/>
</dbReference>
<reference evidence="7 8" key="2">
    <citation type="journal article" date="2011" name="Stand. Genomic Sci.">
        <title>Complete genome sequence of Desulfurococcus mucosus type strain (O7/1).</title>
        <authorList>
            <person name="Wirth R."/>
            <person name="Chertkov O."/>
            <person name="Held B."/>
            <person name="Lapidus A."/>
            <person name="Nolan M."/>
            <person name="Lucas S."/>
            <person name="Hammon N."/>
            <person name="Deshpande S."/>
            <person name="Cheng J.F."/>
            <person name="Tapia R."/>
            <person name="Han C."/>
            <person name="Goodwin L."/>
            <person name="Pitluck S."/>
            <person name="Liolios K."/>
            <person name="Ioanna P."/>
            <person name="Ivanova N."/>
            <person name="Mavromatis K."/>
            <person name="Mikhailova N."/>
            <person name="Pati A."/>
            <person name="Chen A."/>
            <person name="Palaniappan K."/>
            <person name="Land M."/>
            <person name="Hauser L."/>
            <person name="Chang Y.J."/>
            <person name="Jeffries C.D."/>
            <person name="Bilek Y."/>
            <person name="Hader T."/>
            <person name="Rohde M."/>
            <person name="Spring S."/>
            <person name="Sikorski J."/>
            <person name="Goker M."/>
            <person name="Woyke T."/>
            <person name="Bristow J."/>
            <person name="Eisen J.A."/>
            <person name="Markowitz V."/>
            <person name="Hugenholtz P."/>
            <person name="Kyrpides N.C."/>
            <person name="Klenk H.P."/>
        </authorList>
    </citation>
    <scope>NUCLEOTIDE SEQUENCE [LARGE SCALE GENOMIC DNA]</scope>
    <source>
        <strain evidence="8">ATCC 35584 / DSM 2162 / JCM 9187 / O7/1</strain>
    </source>
</reference>
<evidence type="ECO:0000256" key="3">
    <source>
        <dbReference type="ARBA" id="ARBA00022884"/>
    </source>
</evidence>
<comment type="catalytic activity">
    <reaction evidence="5">
        <text>uridine(55) in tRNA = pseudouridine(55) in tRNA</text>
        <dbReference type="Rhea" id="RHEA:42532"/>
        <dbReference type="Rhea" id="RHEA-COMP:10101"/>
        <dbReference type="Rhea" id="RHEA-COMP:10102"/>
        <dbReference type="ChEBI" id="CHEBI:65314"/>
        <dbReference type="ChEBI" id="CHEBI:65315"/>
        <dbReference type="EC" id="5.4.99.25"/>
    </reaction>
</comment>
<dbReference type="GO" id="GO:0000049">
    <property type="term" value="F:tRNA binding"/>
    <property type="evidence" value="ECO:0007669"/>
    <property type="project" value="InterPro"/>
</dbReference>
<dbReference type="SUPFAM" id="SSF55120">
    <property type="entry name" value="Pseudouridine synthase"/>
    <property type="match status" value="1"/>
</dbReference>
<protein>
    <recommendedName>
        <fullName evidence="5">tRNA pseudouridine synthase Pus10</fullName>
        <ecNumber evidence="5">5.4.99.25</ecNumber>
    </recommendedName>
    <alternativeName>
        <fullName evidence="5">tRNA pseudouridine 54/55 synthase</fullName>
        <shortName evidence="5">Psi54/55 synthase</shortName>
    </alternativeName>
</protein>
<name>E8RAE3_DESM0</name>
<dbReference type="GeneID" id="10152713"/>
<dbReference type="InterPro" id="IPR048741">
    <property type="entry name" value="Pus10-like_C"/>
</dbReference>
<sequence>MDTGEKDSWSMDHILSTAEEVLSEHPLCDRCLGRLFARRGLDLSNEERGRAVKTLLAMKLHADFTDGKTSIEHIQRIAVNSGEPVARLYRRLTGESVEPRVCHICLGRLSDEYLDKVAREAASLLAGLQASSFLIGVKLDAEVARRELEVSLITKLASSESVKNELKREVGKKVSQITGLQPDFDKPDVVVIINVDRDFNYTLSTQVNPVLLKAVYLKKGRRISHVPWFTSNGARKYPESLQDFVRDSIASLFEAVDVKIHAAGREDVDARMLGTGRPVIIEILEPRFRSVDIGLLNQILDDQFIKVSVTGPASRRDIEAIKEGSRRRKKIYRVSVLTGKPVTMKDLEELSGFFRNRVVKQRTPLRILGRKKDRERIRRVYSVEAVAVTPRVFEALIHCDGGLYVKELVHCDNGRTTPCFSEVLGSTAYPLELDVIHVEDNGDK</sequence>
<dbReference type="KEGG" id="dmu:Desmu_0034"/>
<dbReference type="AlphaFoldDB" id="E8RAE3"/>
<keyword evidence="3 5" id="KW-0694">RNA-binding</keyword>
<dbReference type="eggNOG" id="arCOG01015">
    <property type="taxonomic scope" value="Archaea"/>
</dbReference>
<dbReference type="PANTHER" id="PTHR21568:SF0">
    <property type="entry name" value="TRNA PSEUDOURIDINE SYNTHASE PUS10"/>
    <property type="match status" value="1"/>
</dbReference>
<dbReference type="RefSeq" id="WP_013561575.1">
    <property type="nucleotide sequence ID" value="NC_014961.1"/>
</dbReference>
<proteinExistence type="inferred from homology"/>
<feature type="active site" description="Nucleophile" evidence="5">
    <location>
        <position position="267"/>
    </location>
</feature>
<dbReference type="PROSITE" id="PS51165">
    <property type="entry name" value="THUMP"/>
    <property type="match status" value="1"/>
</dbReference>
<dbReference type="InterPro" id="IPR020103">
    <property type="entry name" value="PsdUridine_synth_cat_dom_sf"/>
</dbReference>
<dbReference type="InterPro" id="IPR039894">
    <property type="entry name" value="Pus10-like"/>
</dbReference>
<dbReference type="InterPro" id="IPR055174">
    <property type="entry name" value="Pus10_THUMP_arc"/>
</dbReference>
<comment type="catalytic activity">
    <reaction evidence="5">
        <text>uridine(54) in tRNA = pseudouridine(54) in tRNA</text>
        <dbReference type="Rhea" id="RHEA:57876"/>
        <dbReference type="Rhea" id="RHEA-COMP:10193"/>
        <dbReference type="Rhea" id="RHEA-COMP:14141"/>
        <dbReference type="ChEBI" id="CHEBI:65314"/>
        <dbReference type="ChEBI" id="CHEBI:65315"/>
    </reaction>
</comment>
<dbReference type="EC" id="5.4.99.25" evidence="5"/>
<keyword evidence="4 5" id="KW-0413">Isomerase</keyword>
<dbReference type="Gene3D" id="3.30.70.3190">
    <property type="match status" value="1"/>
</dbReference>
<evidence type="ECO:0000259" key="6">
    <source>
        <dbReference type="PROSITE" id="PS51165"/>
    </source>
</evidence>
<dbReference type="STRING" id="765177.Desmu_0034"/>
<evidence type="ECO:0000256" key="2">
    <source>
        <dbReference type="ARBA" id="ARBA00022694"/>
    </source>
</evidence>
<evidence type="ECO:0000313" key="8">
    <source>
        <dbReference type="Proteomes" id="UP000001068"/>
    </source>
</evidence>
<reference evidence="8" key="1">
    <citation type="submission" date="2010-11" db="EMBL/GenBank/DDBJ databases">
        <title>The complete genome of Desulfurococcus mucosus DSM 2162.</title>
        <authorList>
            <consortium name="US DOE Joint Genome Institute (JGI-PGF)"/>
            <person name="Lucas S."/>
            <person name="Copeland A."/>
            <person name="Lapidus A."/>
            <person name="Bruce D."/>
            <person name="Goodwin L."/>
            <person name="Pitluck S."/>
            <person name="Kyrpides N."/>
            <person name="Mavromatis K."/>
            <person name="Pagani I."/>
            <person name="Ivanova N."/>
            <person name="Ovchinnikova G."/>
            <person name="Chertkov O."/>
            <person name="Held B."/>
            <person name="Brettin T."/>
            <person name="Detter J.C."/>
            <person name="Tapia R."/>
            <person name="Han C."/>
            <person name="Land M."/>
            <person name="Hauser L."/>
            <person name="Markowitz V."/>
            <person name="Cheng J.-F."/>
            <person name="Hugenholtz P."/>
            <person name="Woyke T."/>
            <person name="Wu D."/>
            <person name="Wirth R."/>
            <person name="Bilek Y."/>
            <person name="Hader T."/>
            <person name="Klenk H.-P."/>
            <person name="Eisen J.A."/>
        </authorList>
    </citation>
    <scope>NUCLEOTIDE SEQUENCE [LARGE SCALE GENOMIC DNA]</scope>
    <source>
        <strain evidence="8">ATCC 35584 / DSM 2162 / JCM 9187 / O7/1</strain>
    </source>
</reference>
<dbReference type="PANTHER" id="PTHR21568">
    <property type="entry name" value="TRNA PSEUDOURIDINE SYNTHASE PUS10"/>
    <property type="match status" value="1"/>
</dbReference>
<feature type="binding site" evidence="5">
    <location>
        <position position="332"/>
    </location>
    <ligand>
        <name>substrate</name>
    </ligand>
</feature>